<sequence>MDDTIFVRKKLTSPIHFLETQRIPETIQCQSPILNKKCGASNNSNKLNHFSPRGRKELKSIDDLSFTFEHNEFSTPRVIKANHSLGHIPVIKNRFKTSTMRSQVKMLNNRRISVNLLLDPFPNF</sequence>
<proteinExistence type="predicted"/>
<evidence type="ECO:0000313" key="1">
    <source>
        <dbReference type="EMBL" id="CAG9336011.1"/>
    </source>
</evidence>
<protein>
    <submittedName>
        <fullName evidence="1">Uncharacterized protein</fullName>
    </submittedName>
</protein>
<name>A0AAU9KCL8_9CILI</name>
<dbReference type="EMBL" id="CAJZBQ010000063">
    <property type="protein sequence ID" value="CAG9336011.1"/>
    <property type="molecule type" value="Genomic_DNA"/>
</dbReference>
<dbReference type="Proteomes" id="UP001162131">
    <property type="component" value="Unassembled WGS sequence"/>
</dbReference>
<organism evidence="1 2">
    <name type="scientific">Blepharisma stoltei</name>
    <dbReference type="NCBI Taxonomy" id="1481888"/>
    <lineage>
        <taxon>Eukaryota</taxon>
        <taxon>Sar</taxon>
        <taxon>Alveolata</taxon>
        <taxon>Ciliophora</taxon>
        <taxon>Postciliodesmatophora</taxon>
        <taxon>Heterotrichea</taxon>
        <taxon>Heterotrichida</taxon>
        <taxon>Blepharismidae</taxon>
        <taxon>Blepharisma</taxon>
    </lineage>
</organism>
<dbReference type="AlphaFoldDB" id="A0AAU9KCL8"/>
<evidence type="ECO:0000313" key="2">
    <source>
        <dbReference type="Proteomes" id="UP001162131"/>
    </source>
</evidence>
<reference evidence="1" key="1">
    <citation type="submission" date="2021-09" db="EMBL/GenBank/DDBJ databases">
        <authorList>
            <consortium name="AG Swart"/>
            <person name="Singh M."/>
            <person name="Singh A."/>
            <person name="Seah K."/>
            <person name="Emmerich C."/>
        </authorList>
    </citation>
    <scope>NUCLEOTIDE SEQUENCE</scope>
    <source>
        <strain evidence="1">ATCC30299</strain>
    </source>
</reference>
<accession>A0AAU9KCL8</accession>
<keyword evidence="2" id="KW-1185">Reference proteome</keyword>
<gene>
    <name evidence="1" type="ORF">BSTOLATCC_MIC65318</name>
</gene>
<comment type="caution">
    <text evidence="1">The sequence shown here is derived from an EMBL/GenBank/DDBJ whole genome shotgun (WGS) entry which is preliminary data.</text>
</comment>